<comment type="caution">
    <text evidence="2">The sequence shown here is derived from an EMBL/GenBank/DDBJ whole genome shotgun (WGS) entry which is preliminary data.</text>
</comment>
<dbReference type="OrthoDB" id="5959530at2"/>
<dbReference type="AlphaFoldDB" id="A0A135ZYY1"/>
<dbReference type="InterPro" id="IPR021732">
    <property type="entry name" value="DUF3301"/>
</dbReference>
<gene>
    <name evidence="2" type="ORF">AX660_17500</name>
</gene>
<protein>
    <recommendedName>
        <fullName evidence="4">DUF3301 domain-containing protein</fullName>
    </recommendedName>
</protein>
<dbReference type="Proteomes" id="UP000070299">
    <property type="component" value="Unassembled WGS sequence"/>
</dbReference>
<name>A0A135ZYY1_9ALTE</name>
<sequence length="101" mass="11555">MNLFDLIVLLIIVITSVLFWRFRSMAEIANSHLTDYCERQNLQLLSVARSKTKLGSYRGKLDIHCEFTFEFSGNGEDSYSGVLSMVGSKILDLYTPAYRVH</sequence>
<keyword evidence="1" id="KW-1133">Transmembrane helix</keyword>
<dbReference type="Pfam" id="PF11743">
    <property type="entry name" value="DUF3301"/>
    <property type="match status" value="1"/>
</dbReference>
<organism evidence="2 3">
    <name type="scientific">Paraglaciecola hydrolytica</name>
    <dbReference type="NCBI Taxonomy" id="1799789"/>
    <lineage>
        <taxon>Bacteria</taxon>
        <taxon>Pseudomonadati</taxon>
        <taxon>Pseudomonadota</taxon>
        <taxon>Gammaproteobacteria</taxon>
        <taxon>Alteromonadales</taxon>
        <taxon>Alteromonadaceae</taxon>
        <taxon>Paraglaciecola</taxon>
    </lineage>
</organism>
<dbReference type="EMBL" id="LSNE01000007">
    <property type="protein sequence ID" value="KXI28174.1"/>
    <property type="molecule type" value="Genomic_DNA"/>
</dbReference>
<reference evidence="3" key="1">
    <citation type="submission" date="2016-02" db="EMBL/GenBank/DDBJ databases">
        <authorList>
            <person name="Schultz-Johansen M."/>
            <person name="Glaring M.A."/>
            <person name="Bech P.K."/>
            <person name="Stougaard P."/>
        </authorList>
    </citation>
    <scope>NUCLEOTIDE SEQUENCE [LARGE SCALE GENOMIC DNA]</scope>
    <source>
        <strain evidence="3">S66</strain>
    </source>
</reference>
<evidence type="ECO:0000313" key="2">
    <source>
        <dbReference type="EMBL" id="KXI28174.1"/>
    </source>
</evidence>
<proteinExistence type="predicted"/>
<keyword evidence="3" id="KW-1185">Reference proteome</keyword>
<evidence type="ECO:0000256" key="1">
    <source>
        <dbReference type="SAM" id="Phobius"/>
    </source>
</evidence>
<keyword evidence="1" id="KW-0472">Membrane</keyword>
<accession>A0A135ZYY1</accession>
<evidence type="ECO:0000313" key="3">
    <source>
        <dbReference type="Proteomes" id="UP000070299"/>
    </source>
</evidence>
<keyword evidence="1" id="KW-0812">Transmembrane</keyword>
<dbReference type="STRING" id="1799789.AX660_17500"/>
<dbReference type="RefSeq" id="WP_068378223.1">
    <property type="nucleotide sequence ID" value="NZ_LSNE01000007.1"/>
</dbReference>
<evidence type="ECO:0008006" key="4">
    <source>
        <dbReference type="Google" id="ProtNLM"/>
    </source>
</evidence>
<feature type="transmembrane region" description="Helical" evidence="1">
    <location>
        <begin position="6"/>
        <end position="22"/>
    </location>
</feature>